<keyword evidence="3" id="KW-1185">Reference proteome</keyword>
<evidence type="ECO:0000256" key="1">
    <source>
        <dbReference type="SAM" id="Phobius"/>
    </source>
</evidence>
<organism evidence="2 3">
    <name type="scientific">Nocardioides imazamoxiresistens</name>
    <dbReference type="NCBI Taxonomy" id="3231893"/>
    <lineage>
        <taxon>Bacteria</taxon>
        <taxon>Bacillati</taxon>
        <taxon>Actinomycetota</taxon>
        <taxon>Actinomycetes</taxon>
        <taxon>Propionibacteriales</taxon>
        <taxon>Nocardioidaceae</taxon>
        <taxon>Nocardioides</taxon>
    </lineage>
</organism>
<dbReference type="Pfam" id="PF14373">
    <property type="entry name" value="Imm_superinfect"/>
    <property type="match status" value="1"/>
</dbReference>
<comment type="caution">
    <text evidence="2">The sequence shown here is derived from an EMBL/GenBank/DDBJ whole genome shotgun (WGS) entry which is preliminary data.</text>
</comment>
<reference evidence="2 3" key="1">
    <citation type="submission" date="2023-08" db="EMBL/GenBank/DDBJ databases">
        <title>Nocardioides seae sp. nov., a bacterium isolated from a soil.</title>
        <authorList>
            <person name="Wang X."/>
        </authorList>
    </citation>
    <scope>NUCLEOTIDE SEQUENCE [LARGE SCALE GENOMIC DNA]</scope>
    <source>
        <strain evidence="2 3">YZH12</strain>
    </source>
</reference>
<keyword evidence="1" id="KW-1133">Transmembrane helix</keyword>
<feature type="transmembrane region" description="Helical" evidence="1">
    <location>
        <begin position="46"/>
        <end position="70"/>
    </location>
</feature>
<sequence length="80" mass="9043">MDEFVTDRRGRPISVIVSVVLAIVTLGYFLPWMIAALRGKANAWTIFWVNLLVGWTLIGWIVALVMACSSHQVVGFRPRR</sequence>
<dbReference type="RefSeq" id="WP_315733074.1">
    <property type="nucleotide sequence ID" value="NZ_JAVYII010000004.1"/>
</dbReference>
<keyword evidence="1" id="KW-0812">Transmembrane</keyword>
<keyword evidence="1" id="KW-0472">Membrane</keyword>
<dbReference type="InterPro" id="IPR016410">
    <property type="entry name" value="Phage_imm"/>
</dbReference>
<gene>
    <name evidence="2" type="ORF">RDV89_10915</name>
</gene>
<name>A0ABU3PXR9_9ACTN</name>
<evidence type="ECO:0000313" key="2">
    <source>
        <dbReference type="EMBL" id="MDT9593580.1"/>
    </source>
</evidence>
<feature type="transmembrane region" description="Helical" evidence="1">
    <location>
        <begin position="12"/>
        <end position="34"/>
    </location>
</feature>
<dbReference type="Proteomes" id="UP001268542">
    <property type="component" value="Unassembled WGS sequence"/>
</dbReference>
<accession>A0ABU3PXR9</accession>
<proteinExistence type="predicted"/>
<evidence type="ECO:0000313" key="3">
    <source>
        <dbReference type="Proteomes" id="UP001268542"/>
    </source>
</evidence>
<protein>
    <submittedName>
        <fullName evidence="2">Superinfection immunity protein</fullName>
    </submittedName>
</protein>
<dbReference type="EMBL" id="JAVYII010000004">
    <property type="protein sequence ID" value="MDT9593580.1"/>
    <property type="molecule type" value="Genomic_DNA"/>
</dbReference>